<reference evidence="2" key="1">
    <citation type="journal article" date="2020" name="mSystems">
        <title>Genome- and Community-Level Interaction Insights into Carbon Utilization and Element Cycling Functions of Hydrothermarchaeota in Hydrothermal Sediment.</title>
        <authorList>
            <person name="Zhou Z."/>
            <person name="Liu Y."/>
            <person name="Xu W."/>
            <person name="Pan J."/>
            <person name="Luo Z.H."/>
            <person name="Li M."/>
        </authorList>
    </citation>
    <scope>NUCLEOTIDE SEQUENCE [LARGE SCALE GENOMIC DNA]</scope>
    <source>
        <strain evidence="2">SpSt-23</strain>
    </source>
</reference>
<evidence type="ECO:0000259" key="1">
    <source>
        <dbReference type="Pfam" id="PF04457"/>
    </source>
</evidence>
<dbReference type="AlphaFoldDB" id="A0A7C2BLV7"/>
<accession>A0A7C2BLV7</accession>
<dbReference type="Pfam" id="PF04457">
    <property type="entry name" value="MJ1316"/>
    <property type="match status" value="1"/>
</dbReference>
<dbReference type="InterPro" id="IPR040459">
    <property type="entry name" value="MJ1316"/>
</dbReference>
<comment type="caution">
    <text evidence="2">The sequence shown here is derived from an EMBL/GenBank/DDBJ whole genome shotgun (WGS) entry which is preliminary data.</text>
</comment>
<proteinExistence type="predicted"/>
<sequence>MPKRKGEIEEWLKRIFFGGCKNEYVVYIKYRDEGADVLKPVPGEFITDVRRGYIFIGEDQIPFHRVVEIRLKNGKLVYRRTENPRSSL</sequence>
<protein>
    <submittedName>
        <fullName evidence="2">DUF504 domain-containing protein</fullName>
    </submittedName>
</protein>
<dbReference type="EMBL" id="DSJT01000034">
    <property type="protein sequence ID" value="HEF87828.1"/>
    <property type="molecule type" value="Genomic_DNA"/>
</dbReference>
<evidence type="ECO:0000313" key="2">
    <source>
        <dbReference type="EMBL" id="HEF87828.1"/>
    </source>
</evidence>
<gene>
    <name evidence="2" type="ORF">ENP55_06070</name>
</gene>
<organism evidence="2">
    <name type="scientific">Thermosphaera aggregans</name>
    <dbReference type="NCBI Taxonomy" id="54254"/>
    <lineage>
        <taxon>Archaea</taxon>
        <taxon>Thermoproteota</taxon>
        <taxon>Thermoprotei</taxon>
        <taxon>Desulfurococcales</taxon>
        <taxon>Desulfurococcaceae</taxon>
        <taxon>Thermosphaera</taxon>
    </lineage>
</organism>
<feature type="domain" description="MJ1316 RNA cyclic group end recognition" evidence="1">
    <location>
        <begin position="8"/>
        <end position="80"/>
    </location>
</feature>
<name>A0A7C2BLV7_9CREN</name>